<sequence length="182" mass="19371">MPRTTPAGKLPAAPPAANTITQPKHPNSKSSRAPLPKSLLRADLRKTRAGVWAVAVAVIAACGAISGAYLKTWAQERAKANQASPSAEAAVGASTTQSHTTQEAQGSQAAPAPVGKVEAEVDVRDIESAIRTLNNRRGALVMRKMQEEGRLERLKERMRVKAEIEARRAEADRGHAVDGAER</sequence>
<keyword evidence="2" id="KW-0472">Membrane</keyword>
<keyword evidence="4" id="KW-1185">Reference proteome</keyword>
<feature type="compositionally biased region" description="Polar residues" evidence="1">
    <location>
        <begin position="18"/>
        <end position="31"/>
    </location>
</feature>
<organism evidence="3 4">
    <name type="scientific">Cyphellophora attinorum</name>
    <dbReference type="NCBI Taxonomy" id="1664694"/>
    <lineage>
        <taxon>Eukaryota</taxon>
        <taxon>Fungi</taxon>
        <taxon>Dikarya</taxon>
        <taxon>Ascomycota</taxon>
        <taxon>Pezizomycotina</taxon>
        <taxon>Eurotiomycetes</taxon>
        <taxon>Chaetothyriomycetidae</taxon>
        <taxon>Chaetothyriales</taxon>
        <taxon>Cyphellophoraceae</taxon>
        <taxon>Cyphellophora</taxon>
    </lineage>
</organism>
<protein>
    <submittedName>
        <fullName evidence="3">Uncharacterized protein</fullName>
    </submittedName>
</protein>
<evidence type="ECO:0000313" key="4">
    <source>
        <dbReference type="Proteomes" id="UP000038010"/>
    </source>
</evidence>
<feature type="transmembrane region" description="Helical" evidence="2">
    <location>
        <begin position="49"/>
        <end position="70"/>
    </location>
</feature>
<gene>
    <name evidence="3" type="ORF">AB675_2777</name>
</gene>
<evidence type="ECO:0000256" key="2">
    <source>
        <dbReference type="SAM" id="Phobius"/>
    </source>
</evidence>
<dbReference type="AlphaFoldDB" id="A0A0N1I0K4"/>
<keyword evidence="2" id="KW-1133">Transmembrane helix</keyword>
<dbReference type="RefSeq" id="XP_018005023.1">
    <property type="nucleotide sequence ID" value="XM_018142774.1"/>
</dbReference>
<feature type="region of interest" description="Disordered" evidence="1">
    <location>
        <begin position="85"/>
        <end position="115"/>
    </location>
</feature>
<name>A0A0N1I0K4_9EURO</name>
<feature type="compositionally biased region" description="Polar residues" evidence="1">
    <location>
        <begin position="93"/>
        <end position="108"/>
    </location>
</feature>
<evidence type="ECO:0000256" key="1">
    <source>
        <dbReference type="SAM" id="MobiDB-lite"/>
    </source>
</evidence>
<evidence type="ECO:0000313" key="3">
    <source>
        <dbReference type="EMBL" id="KPI45060.1"/>
    </source>
</evidence>
<dbReference type="GeneID" id="28734654"/>
<proteinExistence type="predicted"/>
<comment type="caution">
    <text evidence="3">The sequence shown here is derived from an EMBL/GenBank/DDBJ whole genome shotgun (WGS) entry which is preliminary data.</text>
</comment>
<dbReference type="VEuPathDB" id="FungiDB:AB675_2777"/>
<accession>A0A0N1I0K4</accession>
<dbReference type="EMBL" id="LFJN01000002">
    <property type="protein sequence ID" value="KPI45060.1"/>
    <property type="molecule type" value="Genomic_DNA"/>
</dbReference>
<feature type="region of interest" description="Disordered" evidence="1">
    <location>
        <begin position="1"/>
        <end position="36"/>
    </location>
</feature>
<reference evidence="3 4" key="1">
    <citation type="submission" date="2015-06" db="EMBL/GenBank/DDBJ databases">
        <title>Draft genome of the ant-associated black yeast Phialophora attae CBS 131958.</title>
        <authorList>
            <person name="Moreno L.F."/>
            <person name="Stielow B.J."/>
            <person name="de Hoog S."/>
            <person name="Vicente V.A."/>
            <person name="Weiss V.A."/>
            <person name="de Vries M."/>
            <person name="Cruz L.M."/>
            <person name="Souza E.M."/>
        </authorList>
    </citation>
    <scope>NUCLEOTIDE SEQUENCE [LARGE SCALE GENOMIC DNA]</scope>
    <source>
        <strain evidence="3 4">CBS 131958</strain>
    </source>
</reference>
<dbReference type="Proteomes" id="UP000038010">
    <property type="component" value="Unassembled WGS sequence"/>
</dbReference>
<keyword evidence="2" id="KW-0812">Transmembrane</keyword>